<evidence type="ECO:0000256" key="1">
    <source>
        <dbReference type="ARBA" id="ARBA00022485"/>
    </source>
</evidence>
<dbReference type="GO" id="GO:0008033">
    <property type="term" value="P:tRNA processing"/>
    <property type="evidence" value="ECO:0007669"/>
    <property type="project" value="UniProtKB-UniRule"/>
</dbReference>
<evidence type="ECO:0000313" key="11">
    <source>
        <dbReference type="EMBL" id="AIY89635.1"/>
    </source>
</evidence>
<dbReference type="Pfam" id="PF04055">
    <property type="entry name" value="Radical_SAM"/>
    <property type="match status" value="1"/>
</dbReference>
<dbReference type="CDD" id="cd01335">
    <property type="entry name" value="Radical_SAM"/>
    <property type="match status" value="1"/>
</dbReference>
<dbReference type="GO" id="GO:0005737">
    <property type="term" value="C:cytoplasm"/>
    <property type="evidence" value="ECO:0007669"/>
    <property type="project" value="UniProtKB-SubCell"/>
</dbReference>
<reference evidence="11 12" key="1">
    <citation type="journal article" date="2015" name="Appl. Environ. Microbiol.">
        <title>The Geoglobus acetivorans genome: Fe(III) reduction, acetate utilization, autotrophic growth, and degradation of aromatic compounds in a hyperthermophilic archaeon.</title>
        <authorList>
            <person name="Mardanov A.V."/>
            <person name="Slododkina G.B."/>
            <person name="Slobodkin A.I."/>
            <person name="Beletsky A.V."/>
            <person name="Gavrilov S.N."/>
            <person name="Kublanov I.V."/>
            <person name="Bonch-Osmolovskaya E.A."/>
            <person name="Skryabin K.G."/>
            <person name="Ravin N.V."/>
        </authorList>
    </citation>
    <scope>NUCLEOTIDE SEQUENCE [LARGE SCALE GENOMIC DNA]</scope>
    <source>
        <strain evidence="11 12">SBH6</strain>
    </source>
</reference>
<dbReference type="EMBL" id="CP009552">
    <property type="protein sequence ID" value="AIY89635.1"/>
    <property type="molecule type" value="Genomic_DNA"/>
</dbReference>
<dbReference type="SUPFAM" id="SSF102114">
    <property type="entry name" value="Radical SAM enzymes"/>
    <property type="match status" value="1"/>
</dbReference>
<dbReference type="GO" id="GO:0051539">
    <property type="term" value="F:4 iron, 4 sulfur cluster binding"/>
    <property type="evidence" value="ECO:0007669"/>
    <property type="project" value="UniProtKB-UniRule"/>
</dbReference>
<accession>A0A0A7GC68</accession>
<protein>
    <recommendedName>
        <fullName evidence="9">S-adenosyl-L-methionine-dependent tRNA 4-demethylwyosine synthase</fullName>
        <ecNumber evidence="9">4.1.3.44</ecNumber>
    </recommendedName>
    <alternativeName>
        <fullName evidence="9">tRNA wyosine derivatives biosynthesis protein Taw1</fullName>
    </alternativeName>
</protein>
<sequence length="289" mass="33460">MVKSLEELKGYQIVGKHSAVKTCLWLKKSLKDQGYCYKQKFYGIASHRCLQMSPALICNFSCIHCWRPLNLMPPFENWDEPEYIFEESIKAQQRLLSGFHGTEGVNKKKLREAYEPNQVAISLIGEPTIYPKIAELVDIYNKNGFTTFLVTNGTNPDAVEEVEPYQLYLSITAWNEESHRRLQNAGLWDRIERTMKIMSEKDAKTVIRLTLIRGINMNPERFLDVINAAQPEYIEAKAYMHLGHSRLRLSRDAMPEHDEVKAFAERLAKLSGYEIKDESEISRVVLLER</sequence>
<comment type="subcellular location">
    <subcellularLocation>
        <location evidence="9">Cytoplasm</location>
    </subcellularLocation>
</comment>
<dbReference type="PROSITE" id="PS51918">
    <property type="entry name" value="RADICAL_SAM"/>
    <property type="match status" value="1"/>
</dbReference>
<feature type="binding site" evidence="9">
    <location>
        <position position="49"/>
    </location>
    <ligand>
        <name>[4Fe-4S] cluster</name>
        <dbReference type="ChEBI" id="CHEBI:49883"/>
        <label>1</label>
    </ligand>
</feature>
<dbReference type="Proteomes" id="UP000030624">
    <property type="component" value="Chromosome"/>
</dbReference>
<evidence type="ECO:0000256" key="4">
    <source>
        <dbReference type="ARBA" id="ARBA00022723"/>
    </source>
</evidence>
<evidence type="ECO:0000259" key="10">
    <source>
        <dbReference type="PROSITE" id="PS51918"/>
    </source>
</evidence>
<evidence type="ECO:0000256" key="8">
    <source>
        <dbReference type="ARBA" id="ARBA00049466"/>
    </source>
</evidence>
<dbReference type="HOGENOM" id="CLU_007952_3_0_2"/>
<comment type="catalytic activity">
    <reaction evidence="8 9">
        <text>N(1)-methylguanosine(37) in tRNA(Phe) + pyruvate + S-adenosyl-L-methionine = 4-demethylwyosine(37) in tRNA(Phe) + 5'-deoxyadenosine + L-methionine + CO2 + H2O</text>
        <dbReference type="Rhea" id="RHEA:36347"/>
        <dbReference type="Rhea" id="RHEA-COMP:10164"/>
        <dbReference type="Rhea" id="RHEA-COMP:10165"/>
        <dbReference type="ChEBI" id="CHEBI:15361"/>
        <dbReference type="ChEBI" id="CHEBI:15377"/>
        <dbReference type="ChEBI" id="CHEBI:16526"/>
        <dbReference type="ChEBI" id="CHEBI:17319"/>
        <dbReference type="ChEBI" id="CHEBI:57844"/>
        <dbReference type="ChEBI" id="CHEBI:59789"/>
        <dbReference type="ChEBI" id="CHEBI:64315"/>
        <dbReference type="ChEBI" id="CHEBI:73542"/>
        <dbReference type="EC" id="4.1.3.44"/>
    </reaction>
</comment>
<dbReference type="KEGG" id="gac:GACE_0583"/>
<dbReference type="Pfam" id="PF08608">
    <property type="entry name" value="Wyosine_form"/>
    <property type="match status" value="1"/>
</dbReference>
<keyword evidence="7 9" id="KW-0456">Lyase</keyword>
<feature type="binding site" evidence="9">
    <location>
        <position position="36"/>
    </location>
    <ligand>
        <name>[4Fe-4S] cluster</name>
        <dbReference type="ChEBI" id="CHEBI:49883"/>
        <label>1</label>
    </ligand>
</feature>
<comment type="cofactor">
    <cofactor evidence="9">
        <name>[4Fe-4S] cluster</name>
        <dbReference type="ChEBI" id="CHEBI:49883"/>
    </cofactor>
    <text evidence="9">Binds 2 [4Fe-4S] clusters. Binds 1 [4Fe-4S] cluster coordinated with 3 cysteines and an exchangeable S-adenosyl-L-methionine.</text>
</comment>
<keyword evidence="2 9" id="KW-0949">S-adenosyl-L-methionine</keyword>
<keyword evidence="9" id="KW-0963">Cytoplasm</keyword>
<gene>
    <name evidence="9" type="primary">taw1</name>
    <name evidence="11" type="ORF">GACE_0583</name>
</gene>
<evidence type="ECO:0000313" key="12">
    <source>
        <dbReference type="Proteomes" id="UP000030624"/>
    </source>
</evidence>
<dbReference type="eggNOG" id="arCOG04174">
    <property type="taxonomic scope" value="Archaea"/>
</dbReference>
<dbReference type="GO" id="GO:0102521">
    <property type="term" value="F:tRNA-4-demethylwyosine synthase activity"/>
    <property type="evidence" value="ECO:0007669"/>
    <property type="project" value="UniProtKB-EC"/>
</dbReference>
<dbReference type="RefSeq" id="WP_048091022.1">
    <property type="nucleotide sequence ID" value="NZ_CP009552.1"/>
</dbReference>
<dbReference type="STRING" id="565033.GACE_0583"/>
<dbReference type="InterPro" id="IPR058240">
    <property type="entry name" value="rSAM_sf"/>
</dbReference>
<keyword evidence="1 9" id="KW-0004">4Fe-4S</keyword>
<dbReference type="InterPro" id="IPR013917">
    <property type="entry name" value="tRNA_wybutosine-synth"/>
</dbReference>
<proteinExistence type="inferred from homology"/>
<dbReference type="Gene3D" id="3.20.20.70">
    <property type="entry name" value="Aldolase class I"/>
    <property type="match status" value="1"/>
</dbReference>
<dbReference type="InterPro" id="IPR034556">
    <property type="entry name" value="tRNA_wybutosine-synthase"/>
</dbReference>
<evidence type="ECO:0000256" key="5">
    <source>
        <dbReference type="ARBA" id="ARBA00023004"/>
    </source>
</evidence>
<dbReference type="InterPro" id="IPR023993">
    <property type="entry name" value="TYW1_archaea"/>
</dbReference>
<dbReference type="SFLD" id="SFLDS00029">
    <property type="entry name" value="Radical_SAM"/>
    <property type="match status" value="1"/>
</dbReference>
<keyword evidence="4 9" id="KW-0479">Metal-binding</keyword>
<dbReference type="NCBIfam" id="TIGR03972">
    <property type="entry name" value="rSAM_TYW1"/>
    <property type="match status" value="1"/>
</dbReference>
<dbReference type="PANTHER" id="PTHR13930:SF0">
    <property type="entry name" value="S-ADENOSYL-L-METHIONINE-DEPENDENT TRNA 4-DEMETHYLWYOSINE SYNTHASE TYW1-RELATED"/>
    <property type="match status" value="1"/>
</dbReference>
<dbReference type="GO" id="GO:0046872">
    <property type="term" value="F:metal ion binding"/>
    <property type="evidence" value="ECO:0007669"/>
    <property type="project" value="UniProtKB-KW"/>
</dbReference>
<evidence type="ECO:0000256" key="6">
    <source>
        <dbReference type="ARBA" id="ARBA00023014"/>
    </source>
</evidence>
<dbReference type="HAMAP" id="MF_01921">
    <property type="entry name" value="TYW1_archaea"/>
    <property type="match status" value="1"/>
</dbReference>
<keyword evidence="5 9" id="KW-0408">Iron</keyword>
<organism evidence="11 12">
    <name type="scientific">Geoglobus acetivorans</name>
    <dbReference type="NCBI Taxonomy" id="565033"/>
    <lineage>
        <taxon>Archaea</taxon>
        <taxon>Methanobacteriati</taxon>
        <taxon>Methanobacteriota</taxon>
        <taxon>Archaeoglobi</taxon>
        <taxon>Archaeoglobales</taxon>
        <taxon>Archaeoglobaceae</taxon>
        <taxon>Geoglobus</taxon>
    </lineage>
</organism>
<feature type="binding site" evidence="9">
    <location>
        <position position="23"/>
    </location>
    <ligand>
        <name>[4Fe-4S] cluster</name>
        <dbReference type="ChEBI" id="CHEBI:49883"/>
        <label>1</label>
    </ligand>
</feature>
<feature type="binding site" evidence="9">
    <location>
        <position position="62"/>
    </location>
    <ligand>
        <name>[4Fe-4S] cluster</name>
        <dbReference type="ChEBI" id="CHEBI:49883"/>
        <label>2</label>
        <note>4Fe-4S-S-AdoMet</note>
    </ligand>
</feature>
<evidence type="ECO:0000256" key="2">
    <source>
        <dbReference type="ARBA" id="ARBA00022691"/>
    </source>
</evidence>
<feature type="binding site" evidence="9">
    <location>
        <position position="65"/>
    </location>
    <ligand>
        <name>[4Fe-4S] cluster</name>
        <dbReference type="ChEBI" id="CHEBI:49883"/>
        <label>2</label>
        <note>4Fe-4S-S-AdoMet</note>
    </ligand>
</feature>
<dbReference type="AlphaFoldDB" id="A0A0A7GC68"/>
<dbReference type="InterPro" id="IPR007197">
    <property type="entry name" value="rSAM"/>
</dbReference>
<comment type="subunit">
    <text evidence="9">Monomer.</text>
</comment>
<comment type="function">
    <text evidence="9">Component of the wyosine derivatives biosynthesis pathway that catalyzes the condensation of N-methylguanine with 2 carbon atoms from pyruvate to form the tricyclic 4-demethylwyosine (imG-14) on guanosine-37 of tRNA(Phe).</text>
</comment>
<name>A0A0A7GC68_GEOAI</name>
<evidence type="ECO:0000256" key="9">
    <source>
        <dbReference type="HAMAP-Rule" id="MF_01921"/>
    </source>
</evidence>
<dbReference type="SFLD" id="SFLDF00284">
    <property type="entry name" value="tRNA_wybutosine-synthesizing"/>
    <property type="match status" value="1"/>
</dbReference>
<feature type="domain" description="Radical SAM core" evidence="10">
    <location>
        <begin position="42"/>
        <end position="277"/>
    </location>
</feature>
<evidence type="ECO:0000256" key="3">
    <source>
        <dbReference type="ARBA" id="ARBA00022694"/>
    </source>
</evidence>
<feature type="binding site" evidence="9">
    <location>
        <position position="58"/>
    </location>
    <ligand>
        <name>[4Fe-4S] cluster</name>
        <dbReference type="ChEBI" id="CHEBI:49883"/>
        <label>2</label>
        <note>4Fe-4S-S-AdoMet</note>
    </ligand>
</feature>
<keyword evidence="6 9" id="KW-0411">Iron-sulfur</keyword>
<comment type="similarity">
    <text evidence="9">Belongs to the TYW1 family.</text>
</comment>
<dbReference type="InterPro" id="IPR013785">
    <property type="entry name" value="Aldolase_TIM"/>
</dbReference>
<evidence type="ECO:0000256" key="7">
    <source>
        <dbReference type="ARBA" id="ARBA00023239"/>
    </source>
</evidence>
<keyword evidence="3 9" id="KW-0819">tRNA processing</keyword>
<dbReference type="SFLD" id="SFLDG01071">
    <property type="entry name" value="tRNA_wybutosine-synthesizing"/>
    <property type="match status" value="1"/>
</dbReference>
<dbReference type="PANTHER" id="PTHR13930">
    <property type="entry name" value="S-ADENOSYL-L-METHIONINE-DEPENDENT TRNA 4-DEMETHYLWYOSINE SYNTHASE"/>
    <property type="match status" value="1"/>
</dbReference>
<dbReference type="EC" id="4.1.3.44" evidence="9"/>
<dbReference type="GeneID" id="24797184"/>